<dbReference type="SUPFAM" id="SSF52833">
    <property type="entry name" value="Thioredoxin-like"/>
    <property type="match status" value="1"/>
</dbReference>
<reference evidence="4 5" key="1">
    <citation type="submission" date="2016-05" db="EMBL/GenBank/DDBJ databases">
        <title>Whole genome sequencing of Tetragenococcus halophilus subsp. halophilus NISL 7118.</title>
        <authorList>
            <person name="Shiwa Y."/>
            <person name="Nishimura I."/>
            <person name="Yoshikawa H."/>
            <person name="Koyama Y."/>
            <person name="Oguma T."/>
        </authorList>
    </citation>
    <scope>NUCLEOTIDE SEQUENCE [LARGE SCALE GENOMIC DNA]</scope>
    <source>
        <strain evidence="4 5">NISL 7118</strain>
    </source>
</reference>
<keyword evidence="5" id="KW-1185">Reference proteome</keyword>
<gene>
    <name evidence="4" type="ORF">TEHN7118_1156</name>
</gene>
<dbReference type="InterPro" id="IPR006660">
    <property type="entry name" value="Arsenate_reductase-like"/>
</dbReference>
<name>A0A2H6CTN6_TETHA</name>
<evidence type="ECO:0000256" key="2">
    <source>
        <dbReference type="ARBA" id="ARBA00023284"/>
    </source>
</evidence>
<protein>
    <submittedName>
        <fullName evidence="4">Putative arsenate reductase</fullName>
    </submittedName>
</protein>
<dbReference type="PROSITE" id="PS51353">
    <property type="entry name" value="ARSC"/>
    <property type="match status" value="1"/>
</dbReference>
<evidence type="ECO:0000256" key="1">
    <source>
        <dbReference type="ARBA" id="ARBA00023157"/>
    </source>
</evidence>
<evidence type="ECO:0000256" key="3">
    <source>
        <dbReference type="PROSITE-ProRule" id="PRU01282"/>
    </source>
</evidence>
<dbReference type="Proteomes" id="UP000236214">
    <property type="component" value="Unassembled WGS sequence"/>
</dbReference>
<keyword evidence="2" id="KW-0676">Redox-active center</keyword>
<dbReference type="RefSeq" id="WP_014123567.1">
    <property type="nucleotide sequence ID" value="NZ_BDDZ01000010.1"/>
</dbReference>
<evidence type="ECO:0000313" key="5">
    <source>
        <dbReference type="Proteomes" id="UP000236214"/>
    </source>
</evidence>
<dbReference type="NCBIfam" id="TIGR01617">
    <property type="entry name" value="arsC_related"/>
    <property type="match status" value="1"/>
</dbReference>
<dbReference type="AlphaFoldDB" id="A0A2H6CTN6"/>
<dbReference type="InterPro" id="IPR006504">
    <property type="entry name" value="Tscrpt_reg_Spx/MgsR"/>
</dbReference>
<evidence type="ECO:0000313" key="4">
    <source>
        <dbReference type="EMBL" id="GBD68350.1"/>
    </source>
</evidence>
<comment type="caution">
    <text evidence="4">The sequence shown here is derived from an EMBL/GenBank/DDBJ whole genome shotgun (WGS) entry which is preliminary data.</text>
</comment>
<dbReference type="CDD" id="cd03036">
    <property type="entry name" value="ArsC_like"/>
    <property type="match status" value="1"/>
</dbReference>
<comment type="similarity">
    <text evidence="3">Belongs to the ArsC family.</text>
</comment>
<dbReference type="Gene3D" id="3.40.30.10">
    <property type="entry name" value="Glutaredoxin"/>
    <property type="match status" value="1"/>
</dbReference>
<sequence length="124" mass="14324">MLTLYGYPKCSRCKNAKKWLEAQGKEVTFVDMIKEVPSKEQLEKWMRESGLSLRQFFNTSGQKYRALGLKDKIDGYTLEEACQVLSTDGMLIKRPILVKDNHFLAIGFNENDYEGVFTSWKSNV</sequence>
<keyword evidence="1" id="KW-1015">Disulfide bond</keyword>
<dbReference type="InterPro" id="IPR036249">
    <property type="entry name" value="Thioredoxin-like_sf"/>
</dbReference>
<dbReference type="PANTHER" id="PTHR30041">
    <property type="entry name" value="ARSENATE REDUCTASE"/>
    <property type="match status" value="1"/>
</dbReference>
<proteinExistence type="inferred from homology"/>
<accession>A0A2H6CTN6</accession>
<dbReference type="Pfam" id="PF03960">
    <property type="entry name" value="ArsC"/>
    <property type="match status" value="1"/>
</dbReference>
<dbReference type="GeneID" id="64053158"/>
<dbReference type="EMBL" id="BDEC01000043">
    <property type="protein sequence ID" value="GBD68350.1"/>
    <property type="molecule type" value="Genomic_DNA"/>
</dbReference>
<organism evidence="4 5">
    <name type="scientific">Tetragenococcus halophilus subsp. halophilus</name>
    <dbReference type="NCBI Taxonomy" id="1513897"/>
    <lineage>
        <taxon>Bacteria</taxon>
        <taxon>Bacillati</taxon>
        <taxon>Bacillota</taxon>
        <taxon>Bacilli</taxon>
        <taxon>Lactobacillales</taxon>
        <taxon>Enterococcaceae</taxon>
        <taxon>Tetragenococcus</taxon>
    </lineage>
</organism>
<dbReference type="PANTHER" id="PTHR30041:SF8">
    <property type="entry name" value="PROTEIN YFFB"/>
    <property type="match status" value="1"/>
</dbReference>